<dbReference type="PANTHER" id="PTHR40590">
    <property type="entry name" value="CYTOPLASMIC PROTEIN-RELATED"/>
    <property type="match status" value="1"/>
</dbReference>
<proteinExistence type="predicted"/>
<dbReference type="PANTHER" id="PTHR40590:SF1">
    <property type="entry name" value="CYTOPLASMIC PROTEIN"/>
    <property type="match status" value="1"/>
</dbReference>
<dbReference type="RefSeq" id="WP_252166073.1">
    <property type="nucleotide sequence ID" value="NZ_CP084930.1"/>
</dbReference>
<evidence type="ECO:0000256" key="1">
    <source>
        <dbReference type="SAM" id="SignalP"/>
    </source>
</evidence>
<dbReference type="CDD" id="cd14789">
    <property type="entry name" value="Tiki"/>
    <property type="match status" value="1"/>
</dbReference>
<dbReference type="Pfam" id="PF01963">
    <property type="entry name" value="TraB_PrgY_gumN"/>
    <property type="match status" value="1"/>
</dbReference>
<dbReference type="InterPro" id="IPR047111">
    <property type="entry name" value="YbaP-like"/>
</dbReference>
<name>A0ABY4X5W0_9SPHN</name>
<evidence type="ECO:0000313" key="3">
    <source>
        <dbReference type="Proteomes" id="UP001056937"/>
    </source>
</evidence>
<accession>A0ABY4X5W0</accession>
<feature type="signal peptide" evidence="1">
    <location>
        <begin position="1"/>
        <end position="24"/>
    </location>
</feature>
<reference evidence="2" key="1">
    <citation type="journal article" date="2022" name="Toxins">
        <title>Genomic Analysis of Sphingopyxis sp. USTB-05 for Biodegrading Cyanobacterial Hepatotoxins.</title>
        <authorList>
            <person name="Liu C."/>
            <person name="Xu Q."/>
            <person name="Zhao Z."/>
            <person name="Zhang H."/>
            <person name="Liu X."/>
            <person name="Yin C."/>
            <person name="Liu Y."/>
            <person name="Yan H."/>
        </authorList>
    </citation>
    <scope>NUCLEOTIDE SEQUENCE</scope>
    <source>
        <strain evidence="2">NBD5</strain>
    </source>
</reference>
<sequence>MIAYRLRAGIAAALALLQPLGAAALEARAPRHAPAVRPAVWQVRGPHATLWLFGTIHALPPHFEWQTPALRQIIARADRLVLEAVIDRDDPRSAQALMRLGTAAHPLPPITERVPVRLRPRLVTMAGKAGVPVALLDRLKTWAAAMVLFGVTVNGLGVSGDNGVEEQLKASFRAAGKPVEGLETLDQQLGFFDTLDEGEQRDFLVSVVDGKDDDAADFGRMLGAWSHGDERAIRASFDKDMKADGALRKVLIARRNARWAQLIAARLKQSGTGLLAVGAGHLVGPDSVQAMLLRLGYRARRVQ</sequence>
<dbReference type="InterPro" id="IPR002816">
    <property type="entry name" value="TraB/PrgY/GumN_fam"/>
</dbReference>
<protein>
    <submittedName>
        <fullName evidence="2">TraB/GumN family protein</fullName>
    </submittedName>
</protein>
<gene>
    <name evidence="2" type="ORF">LHA26_13305</name>
</gene>
<dbReference type="EMBL" id="CP084930">
    <property type="protein sequence ID" value="USI72264.1"/>
    <property type="molecule type" value="Genomic_DNA"/>
</dbReference>
<organism evidence="2 3">
    <name type="scientific">Sphingomonas morindae</name>
    <dbReference type="NCBI Taxonomy" id="1541170"/>
    <lineage>
        <taxon>Bacteria</taxon>
        <taxon>Pseudomonadati</taxon>
        <taxon>Pseudomonadota</taxon>
        <taxon>Alphaproteobacteria</taxon>
        <taxon>Sphingomonadales</taxon>
        <taxon>Sphingomonadaceae</taxon>
        <taxon>Sphingomonas</taxon>
    </lineage>
</organism>
<keyword evidence="3" id="KW-1185">Reference proteome</keyword>
<feature type="chain" id="PRO_5046250250" evidence="1">
    <location>
        <begin position="25"/>
        <end position="303"/>
    </location>
</feature>
<evidence type="ECO:0000313" key="2">
    <source>
        <dbReference type="EMBL" id="USI72264.1"/>
    </source>
</evidence>
<dbReference type="Proteomes" id="UP001056937">
    <property type="component" value="Chromosome 1"/>
</dbReference>
<keyword evidence="1" id="KW-0732">Signal</keyword>